<dbReference type="AlphaFoldDB" id="A0AAW0PAH8"/>
<organism evidence="2 3">
    <name type="scientific">Mugilogobius chulae</name>
    <name type="common">yellowstripe goby</name>
    <dbReference type="NCBI Taxonomy" id="88201"/>
    <lineage>
        <taxon>Eukaryota</taxon>
        <taxon>Metazoa</taxon>
        <taxon>Chordata</taxon>
        <taxon>Craniata</taxon>
        <taxon>Vertebrata</taxon>
        <taxon>Euteleostomi</taxon>
        <taxon>Actinopterygii</taxon>
        <taxon>Neopterygii</taxon>
        <taxon>Teleostei</taxon>
        <taxon>Neoteleostei</taxon>
        <taxon>Acanthomorphata</taxon>
        <taxon>Gobiaria</taxon>
        <taxon>Gobiiformes</taxon>
        <taxon>Gobioidei</taxon>
        <taxon>Gobiidae</taxon>
        <taxon>Gobionellinae</taxon>
        <taxon>Mugilogobius</taxon>
    </lineage>
</organism>
<evidence type="ECO:0000313" key="2">
    <source>
        <dbReference type="EMBL" id="KAK7922211.1"/>
    </source>
</evidence>
<accession>A0AAW0PAH8</accession>
<feature type="coiled-coil region" evidence="1">
    <location>
        <begin position="14"/>
        <end position="44"/>
    </location>
</feature>
<keyword evidence="3" id="KW-1185">Reference proteome</keyword>
<comment type="caution">
    <text evidence="2">The sequence shown here is derived from an EMBL/GenBank/DDBJ whole genome shotgun (WGS) entry which is preliminary data.</text>
</comment>
<evidence type="ECO:0000256" key="1">
    <source>
        <dbReference type="SAM" id="Coils"/>
    </source>
</evidence>
<keyword evidence="1" id="KW-0175">Coiled coil</keyword>
<reference evidence="3" key="1">
    <citation type="submission" date="2024-04" db="EMBL/GenBank/DDBJ databases">
        <title>Salinicola lusitanus LLJ914,a marine bacterium isolated from the Okinawa Trough.</title>
        <authorList>
            <person name="Li J."/>
        </authorList>
    </citation>
    <scope>NUCLEOTIDE SEQUENCE [LARGE SCALE GENOMIC DNA]</scope>
</reference>
<sequence length="144" mass="16811">MDCQDEFDQTIEKLYIVKAEIEKMQAEKQLMEQKKQVCDQAIQRCKILAVSSQAMLADLEKAFERFQLLQRNQEGQEGERFASECYAIATGVLSMLEKVEESFNKFQNFKNVFLTRIENMEMDILEAQRLLTEGIQQLQEDIDA</sequence>
<dbReference type="EMBL" id="JBBPFD010000006">
    <property type="protein sequence ID" value="KAK7922211.1"/>
    <property type="molecule type" value="Genomic_DNA"/>
</dbReference>
<dbReference type="Proteomes" id="UP001460270">
    <property type="component" value="Unassembled WGS sequence"/>
</dbReference>
<evidence type="ECO:0000313" key="3">
    <source>
        <dbReference type="Proteomes" id="UP001460270"/>
    </source>
</evidence>
<name>A0AAW0PAH8_9GOBI</name>
<gene>
    <name evidence="2" type="ORF">WMY93_009113</name>
</gene>
<protein>
    <submittedName>
        <fullName evidence="2">Uncharacterized protein</fullName>
    </submittedName>
</protein>
<proteinExistence type="predicted"/>